<keyword evidence="2" id="KW-0539">Nucleus</keyword>
<dbReference type="GO" id="GO:0045944">
    <property type="term" value="P:positive regulation of transcription by RNA polymerase II"/>
    <property type="evidence" value="ECO:0007669"/>
    <property type="project" value="TreeGrafter"/>
</dbReference>
<dbReference type="InterPro" id="IPR021858">
    <property type="entry name" value="Fun_TF"/>
</dbReference>
<dbReference type="GO" id="GO:0005634">
    <property type="term" value="C:nucleus"/>
    <property type="evidence" value="ECO:0007669"/>
    <property type="project" value="UniProtKB-SubCell"/>
</dbReference>
<dbReference type="GO" id="GO:0000976">
    <property type="term" value="F:transcription cis-regulatory region binding"/>
    <property type="evidence" value="ECO:0007669"/>
    <property type="project" value="TreeGrafter"/>
</dbReference>
<evidence type="ECO:0000256" key="2">
    <source>
        <dbReference type="ARBA" id="ARBA00023242"/>
    </source>
</evidence>
<dbReference type="PANTHER" id="PTHR37534">
    <property type="entry name" value="TRANSCRIPTIONAL ACTIVATOR PROTEIN UGA3"/>
    <property type="match status" value="1"/>
</dbReference>
<reference evidence="3 4" key="1">
    <citation type="submission" date="2016-10" db="EMBL/GenBank/DDBJ databases">
        <title>The genome sequence of Colletotrichum fioriniae PJ7.</title>
        <authorList>
            <person name="Baroncelli R."/>
        </authorList>
    </citation>
    <scope>NUCLEOTIDE SEQUENCE [LARGE SCALE GENOMIC DNA]</scope>
    <source>
        <strain evidence="3">Col 31</strain>
    </source>
</reference>
<gene>
    <name evidence="3" type="ORF">CMEL01_06026</name>
</gene>
<dbReference type="Pfam" id="PF11951">
    <property type="entry name" value="Fungal_trans_2"/>
    <property type="match status" value="1"/>
</dbReference>
<dbReference type="AlphaFoldDB" id="A0AAI9U4B7"/>
<dbReference type="PANTHER" id="PTHR37534:SF38">
    <property type="entry name" value="ZN(2)-C6 FUNGAL-TYPE DOMAIN-CONTAINING PROTEIN"/>
    <property type="match status" value="1"/>
</dbReference>
<accession>A0AAI9U4B7</accession>
<evidence type="ECO:0000313" key="3">
    <source>
        <dbReference type="EMBL" id="KAK1451452.1"/>
    </source>
</evidence>
<dbReference type="GO" id="GO:0003700">
    <property type="term" value="F:DNA-binding transcription factor activity"/>
    <property type="evidence" value="ECO:0007669"/>
    <property type="project" value="TreeGrafter"/>
</dbReference>
<sequence>MPLEKQLDAALKCLSTGTPYFQVGFIFVWWSFLHMLTRKAVSSDSEREIMSSQLTDSLGSKAAGKVLAEIDTASKTSEPKKPFSISKGPFGVFKCLKRREVSLSQLSLSPITSEHDISLLVDPEDESFQTGTDPREDFGIDWSENELEESMQSSLDCLDLLVAQSDSITASDPFSASMPGLQSDFSVNILPMSWPGDGEGNTCGEDRDIIAPVTNAIETDNHLATSHANVATIMTIPPTSLCLGASVSRTEVPEQAQTLLRYYKSHVGSTKISGQGKFKSTWQQLFLPCAFETFAELSVLNEASQSRLAILCALLAHSAFQLNKTDLTPRFPNYWQHLGDKHQERARMHLKNAVKVEIHDSGLGGYKDLLMALIAMAMGSLCHGSRDSRVFLLDAERLIRVKGLSSHNSEIIRVLHHTYTYMRVIAEATYPFLDSESESDRTSLLGVEAIAHGSFHIREESLNTGLDPNEEKNETVGYADIHLESQGLWRETLHSNIHGIPESLMTLLAQTIQLSNEKDHLETRARSNPKLASDLKTHVKTLEGRIWTWSIESEIAILSVAGKSQPIDNEGNLITQPSTQSMVQAMHRALIIYFYRQIRDVSAMLLQTVIDQALGYLESCLDSMVRGDDFALGIAWTVYICARESISPELQDRALKCISITDARGLHLTSKPSAEAVSLLWEKRRPLKSLIDHSFLLRETLCLG</sequence>
<comment type="caution">
    <text evidence="3">The sequence shown here is derived from an EMBL/GenBank/DDBJ whole genome shotgun (WGS) entry which is preliminary data.</text>
</comment>
<dbReference type="Proteomes" id="UP001239795">
    <property type="component" value="Unassembled WGS sequence"/>
</dbReference>
<evidence type="ECO:0000313" key="4">
    <source>
        <dbReference type="Proteomes" id="UP001239795"/>
    </source>
</evidence>
<organism evidence="3 4">
    <name type="scientific">Colletotrichum melonis</name>
    <dbReference type="NCBI Taxonomy" id="1209925"/>
    <lineage>
        <taxon>Eukaryota</taxon>
        <taxon>Fungi</taxon>
        <taxon>Dikarya</taxon>
        <taxon>Ascomycota</taxon>
        <taxon>Pezizomycotina</taxon>
        <taxon>Sordariomycetes</taxon>
        <taxon>Hypocreomycetidae</taxon>
        <taxon>Glomerellales</taxon>
        <taxon>Glomerellaceae</taxon>
        <taxon>Colletotrichum</taxon>
        <taxon>Colletotrichum acutatum species complex</taxon>
    </lineage>
</organism>
<protein>
    <submittedName>
        <fullName evidence="3">Uncharacterized protein</fullName>
    </submittedName>
</protein>
<dbReference type="EMBL" id="MLGG01000046">
    <property type="protein sequence ID" value="KAK1451452.1"/>
    <property type="molecule type" value="Genomic_DNA"/>
</dbReference>
<keyword evidence="4" id="KW-1185">Reference proteome</keyword>
<name>A0AAI9U4B7_9PEZI</name>
<comment type="subcellular location">
    <subcellularLocation>
        <location evidence="1">Nucleus</location>
    </subcellularLocation>
</comment>
<proteinExistence type="predicted"/>
<evidence type="ECO:0000256" key="1">
    <source>
        <dbReference type="ARBA" id="ARBA00004123"/>
    </source>
</evidence>